<keyword evidence="8" id="KW-0328">Glycosyltransferase</keyword>
<evidence type="ECO:0000256" key="10">
    <source>
        <dbReference type="ARBA" id="ARBA00022726"/>
    </source>
</evidence>
<evidence type="ECO:0000256" key="14">
    <source>
        <dbReference type="HAMAP-Rule" id="MF_03122"/>
    </source>
</evidence>
<keyword evidence="12 14" id="KW-0007">Acetylation</keyword>
<feature type="modified residue" description="N-acetylalanine; partial" evidence="14">
    <location>
        <position position="2"/>
    </location>
</feature>
<evidence type="ECO:0000256" key="6">
    <source>
        <dbReference type="ARBA" id="ARBA00011738"/>
    </source>
</evidence>
<evidence type="ECO:0000313" key="18">
    <source>
        <dbReference type="Proteomes" id="UP000284842"/>
    </source>
</evidence>
<comment type="caution">
    <text evidence="17">The sequence shown here is derived from an EMBL/GenBank/DDBJ whole genome shotgun (WGS) entry which is preliminary data.</text>
</comment>
<evidence type="ECO:0000313" key="17">
    <source>
        <dbReference type="EMBL" id="PPQ64710.1"/>
    </source>
</evidence>
<comment type="subunit">
    <text evidence="14">Component of the small ribosomal subunit. Mature ribosomes consist of a small (40S) and a large (60S) subunit. The 40S subunit contains about 33 different proteins and 1 molecule of RNA (18S). The 60S subunit contains about 49 different proteins and 3 molecules of RNA (25S, 5.8S and 5S).</text>
</comment>
<dbReference type="Gene3D" id="3.40.50.2020">
    <property type="match status" value="1"/>
</dbReference>
<evidence type="ECO:0000256" key="7">
    <source>
        <dbReference type="ARBA" id="ARBA00022490"/>
    </source>
</evidence>
<dbReference type="HAMAP" id="MF_00004">
    <property type="entry name" value="Aden_phosphoribosyltr"/>
    <property type="match status" value="1"/>
</dbReference>
<comment type="subcellular location">
    <subcellularLocation>
        <location evidence="3 14">Cytoplasm</location>
    </subcellularLocation>
</comment>
<comment type="catalytic activity">
    <reaction evidence="1">
        <text>AMP + diphosphate = 5-phospho-alpha-D-ribose 1-diphosphate + adenine</text>
        <dbReference type="Rhea" id="RHEA:16609"/>
        <dbReference type="ChEBI" id="CHEBI:16708"/>
        <dbReference type="ChEBI" id="CHEBI:33019"/>
        <dbReference type="ChEBI" id="CHEBI:58017"/>
        <dbReference type="ChEBI" id="CHEBI:456215"/>
        <dbReference type="EC" id="2.4.2.7"/>
    </reaction>
</comment>
<comment type="function">
    <text evidence="2">Catalyzes a salvage reaction resulting in the formation of AMP, that is energically less costly than de novo synthesis.</text>
</comment>
<comment type="similarity">
    <text evidence="14 15">Belongs to the eukaryotic ribosomal protein eS1 family.</text>
</comment>
<evidence type="ECO:0000256" key="13">
    <source>
        <dbReference type="ARBA" id="ARBA00023274"/>
    </source>
</evidence>
<dbReference type="GO" id="GO:0003735">
    <property type="term" value="F:structural constituent of ribosome"/>
    <property type="evidence" value="ECO:0007669"/>
    <property type="project" value="UniProtKB-UniRule"/>
</dbReference>
<dbReference type="OrthoDB" id="9834376at2759"/>
<name>A0A409VEP2_9AGAR</name>
<dbReference type="NCBIfam" id="NF002636">
    <property type="entry name" value="PRK02304.1-5"/>
    <property type="match status" value="1"/>
</dbReference>
<dbReference type="InterPro" id="IPR001593">
    <property type="entry name" value="Ribosomal_eS1"/>
</dbReference>
<dbReference type="CDD" id="cd06223">
    <property type="entry name" value="PRTases_typeI"/>
    <property type="match status" value="1"/>
</dbReference>
<evidence type="ECO:0000256" key="8">
    <source>
        <dbReference type="ARBA" id="ARBA00022676"/>
    </source>
</evidence>
<evidence type="ECO:0000256" key="1">
    <source>
        <dbReference type="ARBA" id="ARBA00000868"/>
    </source>
</evidence>
<organism evidence="17 18">
    <name type="scientific">Panaeolus cyanescens</name>
    <dbReference type="NCBI Taxonomy" id="181874"/>
    <lineage>
        <taxon>Eukaryota</taxon>
        <taxon>Fungi</taxon>
        <taxon>Dikarya</taxon>
        <taxon>Basidiomycota</taxon>
        <taxon>Agaricomycotina</taxon>
        <taxon>Agaricomycetes</taxon>
        <taxon>Agaricomycetidae</taxon>
        <taxon>Agaricales</taxon>
        <taxon>Agaricineae</taxon>
        <taxon>Galeropsidaceae</taxon>
        <taxon>Panaeolus</taxon>
    </lineage>
</organism>
<dbReference type="SUPFAM" id="SSF53271">
    <property type="entry name" value="PRTase-like"/>
    <property type="match status" value="1"/>
</dbReference>
<dbReference type="GO" id="GO:0006412">
    <property type="term" value="P:translation"/>
    <property type="evidence" value="ECO:0007669"/>
    <property type="project" value="UniProtKB-UniRule"/>
</dbReference>
<dbReference type="InterPro" id="IPR018281">
    <property type="entry name" value="Ribosomal_eS1_CS"/>
</dbReference>
<dbReference type="GO" id="GO:0006168">
    <property type="term" value="P:adenine salvage"/>
    <property type="evidence" value="ECO:0007669"/>
    <property type="project" value="InterPro"/>
</dbReference>
<dbReference type="HAMAP" id="MF_03122">
    <property type="entry name" value="Ribosomal_eS1_euk"/>
    <property type="match status" value="1"/>
</dbReference>
<comment type="similarity">
    <text evidence="5">Belongs to the purine/pyrimidine phosphoribosyltransferase family.</text>
</comment>
<dbReference type="InterPro" id="IPR027500">
    <property type="entry name" value="Ribosomal_eS1_euk"/>
</dbReference>
<keyword evidence="9" id="KW-0808">Transferase</keyword>
<keyword evidence="13 14" id="KW-0687">Ribonucleoprotein</keyword>
<dbReference type="GO" id="GO:0003999">
    <property type="term" value="F:adenine phosphoribosyltransferase activity"/>
    <property type="evidence" value="ECO:0007669"/>
    <property type="project" value="UniProtKB-EC"/>
</dbReference>
<gene>
    <name evidence="14" type="primary">RPS1</name>
    <name evidence="17" type="ORF">CVT24_008337</name>
</gene>
<keyword evidence="7 14" id="KW-0963">Cytoplasm</keyword>
<evidence type="ECO:0000256" key="3">
    <source>
        <dbReference type="ARBA" id="ARBA00004496"/>
    </source>
</evidence>
<evidence type="ECO:0000256" key="15">
    <source>
        <dbReference type="RuleBase" id="RU000668"/>
    </source>
</evidence>
<comment type="pathway">
    <text evidence="4">Purine metabolism; AMP biosynthesis via salvage pathway; AMP from adenine: step 1/1.</text>
</comment>
<dbReference type="STRING" id="181874.A0A409VEP2"/>
<evidence type="ECO:0000256" key="12">
    <source>
        <dbReference type="ARBA" id="ARBA00022990"/>
    </source>
</evidence>
<comment type="subunit">
    <text evidence="6">Homodimer.</text>
</comment>
<dbReference type="InterPro" id="IPR000836">
    <property type="entry name" value="PRTase_dom"/>
</dbReference>
<evidence type="ECO:0000256" key="5">
    <source>
        <dbReference type="ARBA" id="ARBA00008391"/>
    </source>
</evidence>
<dbReference type="EMBL" id="NHTK01006083">
    <property type="protein sequence ID" value="PPQ64710.1"/>
    <property type="molecule type" value="Genomic_DNA"/>
</dbReference>
<evidence type="ECO:0000259" key="16">
    <source>
        <dbReference type="Pfam" id="PF00156"/>
    </source>
</evidence>
<keyword evidence="11 14" id="KW-0689">Ribosomal protein</keyword>
<dbReference type="InterPro" id="IPR029057">
    <property type="entry name" value="PRTase-like"/>
</dbReference>
<dbReference type="FunFam" id="3.40.50.2020:FF:000004">
    <property type="entry name" value="Adenine phosphoribosyltransferase"/>
    <property type="match status" value="1"/>
</dbReference>
<dbReference type="Pfam" id="PF00156">
    <property type="entry name" value="Pribosyltran"/>
    <property type="match status" value="1"/>
</dbReference>
<dbReference type="InterPro" id="IPR005764">
    <property type="entry name" value="Ade_phspho_trans"/>
</dbReference>
<feature type="initiator methionine" description="Removed" evidence="14">
    <location>
        <position position="1"/>
    </location>
</feature>
<dbReference type="GO" id="GO:0044209">
    <property type="term" value="P:AMP salvage"/>
    <property type="evidence" value="ECO:0007669"/>
    <property type="project" value="UniProtKB-UniPathway"/>
</dbReference>
<dbReference type="PROSITE" id="PS01191">
    <property type="entry name" value="RIBOSOMAL_S3AE"/>
    <property type="match status" value="1"/>
</dbReference>
<proteinExistence type="inferred from homology"/>
<dbReference type="Pfam" id="PF01015">
    <property type="entry name" value="Ribosomal_S3Ae"/>
    <property type="match status" value="1"/>
</dbReference>
<dbReference type="SMART" id="SM01397">
    <property type="entry name" value="Ribosomal_S3Ae"/>
    <property type="match status" value="1"/>
</dbReference>
<dbReference type="Proteomes" id="UP000284842">
    <property type="component" value="Unassembled WGS sequence"/>
</dbReference>
<dbReference type="UniPathway" id="UPA00588">
    <property type="reaction ID" value="UER00646"/>
</dbReference>
<sequence>MAVGKNKRLSKGKKGIKKKVVDPFSRKDWYDLKAPSIFEVRNVGKTLVNRSQGLKNANDSLKGRVIEVSLADLNKDEEQSFRKIKLRVDEVQGKNCLTNFHGMDFTSDKLRSLVRKWQTLIEAHIDVKTTDGYLLRLFAIGFTKRRPSQVRKTTYAQSSQIREIRKKMFEIMTREATSCDLKELVQKFVPEAIGREIEKACRSIYPLQNVYVRKAKILKSPKFDVSKLLELHGESTDETGTRVAKDFKEPEILDIAINMADVDYIKQHLTEHPDFPKKGIVFLDIFPILRNPLAFEALITHFVHHITSHTLGLTPTKKIDVVVGLDARGFLLGPIIALRLGAAFVPVRKAGKLPGQCIDAVYEKEYGVDRFEMQADAIKPGQTVIIVDDLIATAGGSAKAAGELVAKQGGKTLEYLFIVELLFLKAASKLDAPVYSVVQSED</sequence>
<dbReference type="AlphaFoldDB" id="A0A409VEP2"/>
<keyword evidence="18" id="KW-1185">Reference proteome</keyword>
<accession>A0A409VEP2</accession>
<evidence type="ECO:0000256" key="11">
    <source>
        <dbReference type="ARBA" id="ARBA00022980"/>
    </source>
</evidence>
<dbReference type="FunCoup" id="A0A409VEP2">
    <property type="interactions" value="460"/>
</dbReference>
<evidence type="ECO:0000256" key="4">
    <source>
        <dbReference type="ARBA" id="ARBA00004659"/>
    </source>
</evidence>
<dbReference type="GO" id="GO:0006166">
    <property type="term" value="P:purine ribonucleoside salvage"/>
    <property type="evidence" value="ECO:0007669"/>
    <property type="project" value="UniProtKB-KW"/>
</dbReference>
<feature type="domain" description="Phosphoribosyltransferase" evidence="16">
    <location>
        <begin position="317"/>
        <end position="414"/>
    </location>
</feature>
<evidence type="ECO:0000256" key="9">
    <source>
        <dbReference type="ARBA" id="ARBA00022679"/>
    </source>
</evidence>
<dbReference type="PANTHER" id="PTHR11830">
    <property type="entry name" value="40S RIBOSOMAL PROTEIN S3A"/>
    <property type="match status" value="1"/>
</dbReference>
<protein>
    <recommendedName>
        <fullName evidence="14">Small ribosomal subunit protein eS1</fullName>
    </recommendedName>
</protein>
<reference evidence="17 18" key="1">
    <citation type="journal article" date="2018" name="Evol. Lett.">
        <title>Horizontal gene cluster transfer increased hallucinogenic mushroom diversity.</title>
        <authorList>
            <person name="Reynolds H.T."/>
            <person name="Vijayakumar V."/>
            <person name="Gluck-Thaler E."/>
            <person name="Korotkin H.B."/>
            <person name="Matheny P.B."/>
            <person name="Slot J.C."/>
        </authorList>
    </citation>
    <scope>NUCLEOTIDE SEQUENCE [LARGE SCALE GENOMIC DNA]</scope>
    <source>
        <strain evidence="17 18">2629</strain>
    </source>
</reference>
<evidence type="ECO:0000256" key="2">
    <source>
        <dbReference type="ARBA" id="ARBA00003968"/>
    </source>
</evidence>
<dbReference type="GO" id="GO:0022627">
    <property type="term" value="C:cytosolic small ribosomal subunit"/>
    <property type="evidence" value="ECO:0007669"/>
    <property type="project" value="UniProtKB-UniRule"/>
</dbReference>
<keyword evidence="10" id="KW-0660">Purine salvage</keyword>
<dbReference type="InParanoid" id="A0A409VEP2"/>